<dbReference type="Proteomes" id="UP000095085">
    <property type="component" value="Unassembled WGS sequence"/>
</dbReference>
<dbReference type="EMBL" id="KV454538">
    <property type="protein sequence ID" value="ODV69633.1"/>
    <property type="molecule type" value="Genomic_DNA"/>
</dbReference>
<keyword evidence="3" id="KW-1185">Reference proteome</keyword>
<proteinExistence type="predicted"/>
<accession>A0A1E4RQS8</accession>
<name>A0A1E4RQS8_9ASCO</name>
<dbReference type="RefSeq" id="XP_020078700.1">
    <property type="nucleotide sequence ID" value="XM_020220437.1"/>
</dbReference>
<protein>
    <submittedName>
        <fullName evidence="2">Uncharacterized protein</fullName>
    </submittedName>
</protein>
<sequence length="52" mass="5990">MHAWQNLTFLFLTFFLFFDLLLALECRAQQGSRPAQQLPFQGWFIAAGSLPT</sequence>
<evidence type="ECO:0000313" key="3">
    <source>
        <dbReference type="Proteomes" id="UP000095085"/>
    </source>
</evidence>
<feature type="chain" id="PRO_5009162432" evidence="1">
    <location>
        <begin position="24"/>
        <end position="52"/>
    </location>
</feature>
<dbReference type="AlphaFoldDB" id="A0A1E4RQS8"/>
<keyword evidence="1" id="KW-0732">Signal</keyword>
<evidence type="ECO:0000256" key="1">
    <source>
        <dbReference type="SAM" id="SignalP"/>
    </source>
</evidence>
<gene>
    <name evidence="2" type="ORF">HYPBUDRAFT_151321</name>
</gene>
<evidence type="ECO:0000313" key="2">
    <source>
        <dbReference type="EMBL" id="ODV69633.1"/>
    </source>
</evidence>
<reference evidence="3" key="1">
    <citation type="submission" date="2016-05" db="EMBL/GenBank/DDBJ databases">
        <title>Comparative genomics of biotechnologically important yeasts.</title>
        <authorList>
            <consortium name="DOE Joint Genome Institute"/>
            <person name="Riley R."/>
            <person name="Haridas S."/>
            <person name="Wolfe K.H."/>
            <person name="Lopes M.R."/>
            <person name="Hittinger C.T."/>
            <person name="Goker M."/>
            <person name="Salamov A."/>
            <person name="Wisecaver J."/>
            <person name="Long T.M."/>
            <person name="Aerts A.L."/>
            <person name="Barry K."/>
            <person name="Choi C."/>
            <person name="Clum A."/>
            <person name="Coughlan A.Y."/>
            <person name="Deshpande S."/>
            <person name="Douglass A.P."/>
            <person name="Hanson S.J."/>
            <person name="Klenk H.-P."/>
            <person name="Labutti K."/>
            <person name="Lapidus A."/>
            <person name="Lindquist E."/>
            <person name="Lipzen A."/>
            <person name="Meier-Kolthoff J.P."/>
            <person name="Ohm R.A."/>
            <person name="Otillar R.P."/>
            <person name="Pangilinan J."/>
            <person name="Peng Y."/>
            <person name="Rokas A."/>
            <person name="Rosa C.A."/>
            <person name="Scheuner C."/>
            <person name="Sibirny A.A."/>
            <person name="Slot J.C."/>
            <person name="Stielow J.B."/>
            <person name="Sun H."/>
            <person name="Kurtzman C.P."/>
            <person name="Blackwell M."/>
            <person name="Grigoriev I.V."/>
            <person name="Jeffries T.W."/>
        </authorList>
    </citation>
    <scope>NUCLEOTIDE SEQUENCE [LARGE SCALE GENOMIC DNA]</scope>
    <source>
        <strain evidence="3">NRRL Y-1933</strain>
    </source>
</reference>
<dbReference type="GeneID" id="30994987"/>
<feature type="signal peptide" evidence="1">
    <location>
        <begin position="1"/>
        <end position="23"/>
    </location>
</feature>
<organism evidence="2 3">
    <name type="scientific">Hyphopichia burtonii NRRL Y-1933</name>
    <dbReference type="NCBI Taxonomy" id="984485"/>
    <lineage>
        <taxon>Eukaryota</taxon>
        <taxon>Fungi</taxon>
        <taxon>Dikarya</taxon>
        <taxon>Ascomycota</taxon>
        <taxon>Saccharomycotina</taxon>
        <taxon>Pichiomycetes</taxon>
        <taxon>Debaryomycetaceae</taxon>
        <taxon>Hyphopichia</taxon>
    </lineage>
</organism>